<protein>
    <submittedName>
        <fullName evidence="1">Uncharacterized protein</fullName>
    </submittedName>
</protein>
<organism evidence="1 2">
    <name type="scientific">Pontibacter ummariensis</name>
    <dbReference type="NCBI Taxonomy" id="1610492"/>
    <lineage>
        <taxon>Bacteria</taxon>
        <taxon>Pseudomonadati</taxon>
        <taxon>Bacteroidota</taxon>
        <taxon>Cytophagia</taxon>
        <taxon>Cytophagales</taxon>
        <taxon>Hymenobacteraceae</taxon>
        <taxon>Pontibacter</taxon>
    </lineage>
</organism>
<dbReference type="EMBL" id="FZOQ01000021">
    <property type="protein sequence ID" value="SNT04454.1"/>
    <property type="molecule type" value="Genomic_DNA"/>
</dbReference>
<name>A0A239JI93_9BACT</name>
<dbReference type="AlphaFoldDB" id="A0A239JI93"/>
<evidence type="ECO:0000313" key="2">
    <source>
        <dbReference type="Proteomes" id="UP000198432"/>
    </source>
</evidence>
<proteinExistence type="predicted"/>
<keyword evidence="2" id="KW-1185">Reference proteome</keyword>
<evidence type="ECO:0000313" key="1">
    <source>
        <dbReference type="EMBL" id="SNT04454.1"/>
    </source>
</evidence>
<reference evidence="2" key="1">
    <citation type="submission" date="2017-06" db="EMBL/GenBank/DDBJ databases">
        <authorList>
            <person name="Varghese N."/>
            <person name="Submissions S."/>
        </authorList>
    </citation>
    <scope>NUCLEOTIDE SEQUENCE [LARGE SCALE GENOMIC DNA]</scope>
    <source>
        <strain evidence="2">NKM1</strain>
    </source>
</reference>
<dbReference type="Proteomes" id="UP000198432">
    <property type="component" value="Unassembled WGS sequence"/>
</dbReference>
<accession>A0A239JI93</accession>
<sequence length="46" mass="5361">MKSRHGDPPSAGFFLMYKLYVKFNDSEANYLLLTPFIKCFLEIICV</sequence>
<gene>
    <name evidence="1" type="ORF">SAMN06296052_12185</name>
</gene>